<dbReference type="Gene3D" id="3.40.50.300">
    <property type="entry name" value="P-loop containing nucleotide triphosphate hydrolases"/>
    <property type="match status" value="2"/>
</dbReference>
<evidence type="ECO:0000313" key="3">
    <source>
        <dbReference type="Proteomes" id="UP000190074"/>
    </source>
</evidence>
<protein>
    <submittedName>
        <fullName evidence="2">FtsK/SpoIIIE family</fullName>
    </submittedName>
</protein>
<dbReference type="InterPro" id="IPR027417">
    <property type="entry name" value="P-loop_NTPase"/>
</dbReference>
<feature type="region of interest" description="Disordered" evidence="1">
    <location>
        <begin position="74"/>
        <end position="95"/>
    </location>
</feature>
<dbReference type="SUPFAM" id="SSF52540">
    <property type="entry name" value="P-loop containing nucleoside triphosphate hydrolases"/>
    <property type="match status" value="1"/>
</dbReference>
<organism evidence="2 3">
    <name type="scientific">Mycobacteroides abscessus subsp. massiliense</name>
    <dbReference type="NCBI Taxonomy" id="1962118"/>
    <lineage>
        <taxon>Bacteria</taxon>
        <taxon>Bacillati</taxon>
        <taxon>Actinomycetota</taxon>
        <taxon>Actinomycetes</taxon>
        <taxon>Mycobacteriales</taxon>
        <taxon>Mycobacteriaceae</taxon>
        <taxon>Mycobacteroides</taxon>
        <taxon>Mycobacteroides abscessus</taxon>
    </lineage>
</organism>
<proteinExistence type="predicted"/>
<sequence>MASATNRTEMLAKALMRARLDFTLHNARVFARAVIDAPESVFGAKPLRFLPNDTDGEGPVRLVLDEFTQAAERSAPALNPDNGRPSNSDSSWPPVALNDVRPGDLILDQGGDVLGVVVADGQVSVQGTWKPLPEVLHTGGSVHRVDVRHVDPLAELTPGDARACMLAQLLPMFGWEPTSAEAMFLDKILAEDFRIPRGMNSLPALIRWLDTAGEPEARRLREMLRFWITDPSPFAQTKIDIREPKPHASTDTSKTRSMIETLAGSHWGEPILKLWPPQSTKPQVQANDADPLNDYWPDESADVAAIVADAGGVMPLSALFDQLHTVLSAASTIVLGALSRGDVSLNPDRTVTLPNRQLKSFETTTNNAQFIAAAQLAREMERLPAPSPHPLPTATPGARERAAFPLGVGATGEPVTYSPAADGHLLVFGGAGRGKSMLVRGLVRDALATNRWGARHLNSRKDPDAVLHQIRGIHAEIEIRRASPKLHKPELLALDDALWAYFDAAQREELHTLVTELLSTGRELGLHLVLITLTLDNEERFPSRWLDLCSTVLLTSKPTHNDAVKLMGDAAIQLPPSGWDGSGKMLLVRRLTGVSRPLRAYTQTEKHKGY</sequence>
<reference evidence="2 3" key="1">
    <citation type="submission" date="2016-11" db="EMBL/GenBank/DDBJ databases">
        <authorList>
            <consortium name="Pathogen Informatics"/>
        </authorList>
    </citation>
    <scope>NUCLEOTIDE SEQUENCE [LARGE SCALE GENOMIC DNA]</scope>
    <source>
        <strain evidence="2 3">911</strain>
    </source>
</reference>
<dbReference type="RefSeq" id="WP_236745784.1">
    <property type="nucleotide sequence ID" value="NZ_FVGW01000007.1"/>
</dbReference>
<evidence type="ECO:0000256" key="1">
    <source>
        <dbReference type="SAM" id="MobiDB-lite"/>
    </source>
</evidence>
<evidence type="ECO:0000313" key="2">
    <source>
        <dbReference type="EMBL" id="SKM34956.1"/>
    </source>
</evidence>
<gene>
    <name evidence="2" type="ORF">SAMEA2259716_03657</name>
</gene>
<dbReference type="AlphaFoldDB" id="A0A1U2DYP3"/>
<accession>A0A1U2DYP3</accession>
<dbReference type="Proteomes" id="UP000190074">
    <property type="component" value="Unassembled WGS sequence"/>
</dbReference>
<name>A0A1U2DYP3_9MYCO</name>
<dbReference type="EMBL" id="FVGW01000007">
    <property type="protein sequence ID" value="SKM34956.1"/>
    <property type="molecule type" value="Genomic_DNA"/>
</dbReference>